<evidence type="ECO:0000313" key="3">
    <source>
        <dbReference type="Proteomes" id="UP000053105"/>
    </source>
</evidence>
<dbReference type="EMBL" id="KQ435720">
    <property type="protein sequence ID" value="KOX78627.1"/>
    <property type="molecule type" value="Genomic_DNA"/>
</dbReference>
<evidence type="ECO:0000256" key="1">
    <source>
        <dbReference type="SAM" id="MobiDB-lite"/>
    </source>
</evidence>
<reference evidence="2 3" key="1">
    <citation type="submission" date="2015-07" db="EMBL/GenBank/DDBJ databases">
        <title>The genome of Melipona quadrifasciata.</title>
        <authorList>
            <person name="Pan H."/>
            <person name="Kapheim K."/>
        </authorList>
    </citation>
    <scope>NUCLEOTIDE SEQUENCE [LARGE SCALE GENOMIC DNA]</scope>
    <source>
        <strain evidence="2">0111107301</strain>
        <tissue evidence="2">Whole body</tissue>
    </source>
</reference>
<evidence type="ECO:0000313" key="2">
    <source>
        <dbReference type="EMBL" id="KOX78627.1"/>
    </source>
</evidence>
<organism evidence="2 3">
    <name type="scientific">Melipona quadrifasciata</name>
    <dbReference type="NCBI Taxonomy" id="166423"/>
    <lineage>
        <taxon>Eukaryota</taxon>
        <taxon>Metazoa</taxon>
        <taxon>Ecdysozoa</taxon>
        <taxon>Arthropoda</taxon>
        <taxon>Hexapoda</taxon>
        <taxon>Insecta</taxon>
        <taxon>Pterygota</taxon>
        <taxon>Neoptera</taxon>
        <taxon>Endopterygota</taxon>
        <taxon>Hymenoptera</taxon>
        <taxon>Apocrita</taxon>
        <taxon>Aculeata</taxon>
        <taxon>Apoidea</taxon>
        <taxon>Anthophila</taxon>
        <taxon>Apidae</taxon>
        <taxon>Melipona</taxon>
    </lineage>
</organism>
<gene>
    <name evidence="2" type="ORF">WN51_07488</name>
</gene>
<feature type="region of interest" description="Disordered" evidence="1">
    <location>
        <begin position="1"/>
        <end position="33"/>
    </location>
</feature>
<feature type="compositionally biased region" description="Basic and acidic residues" evidence="1">
    <location>
        <begin position="147"/>
        <end position="169"/>
    </location>
</feature>
<accession>A0A0M9A771</accession>
<keyword evidence="3" id="KW-1185">Reference proteome</keyword>
<dbReference type="AlphaFoldDB" id="A0A0M9A771"/>
<sequence>MANSEEDFTTLCRRNKEGGEGTGEQRISRAPHGGYASYTLEECEKSKKNKSLELRRIQHLKRSHVIDLPDAIIKQSWERLFTVKRNPDSKRKKKKEYEENVNIFAGSYRERISQEGARIGSFLTEVFYNHELNSNLNSGFKFTIHGEDKERRDGSKGKKESTEQKRNDLPPRGALEYTRLQHQEYFRGFKTGHGGLRPLEEKAMAETRRLGLNRWPPRLNDDTRQVHENRVDKLMNDFFLENGVSALLTSRLQIVIM</sequence>
<dbReference type="Proteomes" id="UP000053105">
    <property type="component" value="Unassembled WGS sequence"/>
</dbReference>
<proteinExistence type="predicted"/>
<protein>
    <submittedName>
        <fullName evidence="2">Uncharacterized protein</fullName>
    </submittedName>
</protein>
<name>A0A0M9A771_9HYME</name>
<feature type="region of interest" description="Disordered" evidence="1">
    <location>
        <begin position="147"/>
        <end position="171"/>
    </location>
</feature>